<proteinExistence type="predicted"/>
<organism evidence="1">
    <name type="scientific">uncultured Sulfurovum sp</name>
    <dbReference type="NCBI Taxonomy" id="269237"/>
    <lineage>
        <taxon>Bacteria</taxon>
        <taxon>Pseudomonadati</taxon>
        <taxon>Campylobacterota</taxon>
        <taxon>Epsilonproteobacteria</taxon>
        <taxon>Campylobacterales</taxon>
        <taxon>Sulfurovaceae</taxon>
        <taxon>Sulfurovum</taxon>
        <taxon>environmental samples</taxon>
    </lineage>
</organism>
<dbReference type="EMBL" id="CACVAU010000055">
    <property type="protein sequence ID" value="CAA6819252.1"/>
    <property type="molecule type" value="Genomic_DNA"/>
</dbReference>
<sequence length="95" mass="11236">MNKDDILEEETPLKNEVENHIRKLVHPLKEEDELKAILKVKLTKKEFKVLSTWANNLDIDTLKEKLDMNEERYGNLSVKLIKKLNQEKIKQALCH</sequence>
<protein>
    <submittedName>
        <fullName evidence="1">Uncharacterized protein</fullName>
    </submittedName>
</protein>
<evidence type="ECO:0000313" key="1">
    <source>
        <dbReference type="EMBL" id="CAA6819252.1"/>
    </source>
</evidence>
<accession>A0A6S6TEK4</accession>
<reference evidence="1" key="1">
    <citation type="submission" date="2020-01" db="EMBL/GenBank/DDBJ databases">
        <authorList>
            <person name="Meier V. D."/>
            <person name="Meier V D."/>
        </authorList>
    </citation>
    <scope>NUCLEOTIDE SEQUENCE</scope>
    <source>
        <strain evidence="1">HLG_WM_MAG_05</strain>
    </source>
</reference>
<name>A0A6S6TEK4_9BACT</name>
<dbReference type="AlphaFoldDB" id="A0A6S6TEK4"/>
<gene>
    <name evidence="1" type="ORF">HELGO_WM5004</name>
</gene>